<gene>
    <name evidence="3" type="ORF">HII31_12263</name>
</gene>
<evidence type="ECO:0000259" key="2">
    <source>
        <dbReference type="PROSITE" id="PS50181"/>
    </source>
</evidence>
<dbReference type="SUPFAM" id="SSF81383">
    <property type="entry name" value="F-box domain"/>
    <property type="match status" value="1"/>
</dbReference>
<protein>
    <recommendedName>
        <fullName evidence="2">F-box domain-containing protein</fullName>
    </recommendedName>
</protein>
<evidence type="ECO:0000313" key="3">
    <source>
        <dbReference type="EMBL" id="KAF7186406.1"/>
    </source>
</evidence>
<dbReference type="PROSITE" id="PS50181">
    <property type="entry name" value="FBOX"/>
    <property type="match status" value="1"/>
</dbReference>
<dbReference type="InterPro" id="IPR036322">
    <property type="entry name" value="WD40_repeat_dom_sf"/>
</dbReference>
<comment type="caution">
    <text evidence="3">The sequence shown here is derived from an EMBL/GenBank/DDBJ whole genome shotgun (WGS) entry which is preliminary data.</text>
</comment>
<name>A0A8H6R5Q3_9PEZI</name>
<evidence type="ECO:0000313" key="4">
    <source>
        <dbReference type="Proteomes" id="UP000660729"/>
    </source>
</evidence>
<dbReference type="InterPro" id="IPR001810">
    <property type="entry name" value="F-box_dom"/>
</dbReference>
<dbReference type="Proteomes" id="UP000660729">
    <property type="component" value="Unassembled WGS sequence"/>
</dbReference>
<dbReference type="OrthoDB" id="550575at2759"/>
<dbReference type="Gene3D" id="1.20.1280.50">
    <property type="match status" value="1"/>
</dbReference>
<dbReference type="AlphaFoldDB" id="A0A8H6R5Q3"/>
<dbReference type="EMBL" id="JABCIY010000256">
    <property type="protein sequence ID" value="KAF7186406.1"/>
    <property type="molecule type" value="Genomic_DNA"/>
</dbReference>
<feature type="region of interest" description="Disordered" evidence="1">
    <location>
        <begin position="540"/>
        <end position="564"/>
    </location>
</feature>
<accession>A0A8H6R5Q3</accession>
<reference evidence="3" key="1">
    <citation type="submission" date="2020-04" db="EMBL/GenBank/DDBJ databases">
        <title>Draft genome resource of the tomato pathogen Pseudocercospora fuligena.</title>
        <authorList>
            <person name="Zaccaron A."/>
        </authorList>
    </citation>
    <scope>NUCLEOTIDE SEQUENCE</scope>
    <source>
        <strain evidence="3">PF001</strain>
    </source>
</reference>
<feature type="domain" description="F-box" evidence="2">
    <location>
        <begin position="11"/>
        <end position="60"/>
    </location>
</feature>
<dbReference type="Pfam" id="PF00646">
    <property type="entry name" value="F-box"/>
    <property type="match status" value="1"/>
</dbReference>
<keyword evidence="4" id="KW-1185">Reference proteome</keyword>
<dbReference type="SUPFAM" id="SSF50978">
    <property type="entry name" value="WD40 repeat-like"/>
    <property type="match status" value="1"/>
</dbReference>
<organism evidence="3 4">
    <name type="scientific">Pseudocercospora fuligena</name>
    <dbReference type="NCBI Taxonomy" id="685502"/>
    <lineage>
        <taxon>Eukaryota</taxon>
        <taxon>Fungi</taxon>
        <taxon>Dikarya</taxon>
        <taxon>Ascomycota</taxon>
        <taxon>Pezizomycotina</taxon>
        <taxon>Dothideomycetes</taxon>
        <taxon>Dothideomycetidae</taxon>
        <taxon>Mycosphaerellales</taxon>
        <taxon>Mycosphaerellaceae</taxon>
        <taxon>Pseudocercospora</taxon>
    </lineage>
</organism>
<sequence length="599" mass="67329">MANETHEDRERDPLRLLPSELVLRILDFTSAQSLARLTSLNTSWHTFIDKTHQDSIYSSSTKTSHPPGAKDFSWLEQSSSYSKWLHPEEILSWKDLCRRQTLLERNWRREQPELRESIIQVGDVPIWRFKPDFKRRLILSTSQGGAFKVTDMDSGNLLWSLESVRPFAHLEYQDGTAVWDREGNAVEVWRTEQEGTSRGEFKQVAILPHESTTRGFQLSFDTLCVVSSDGEGYVYESMTTGTPSLKTHIKDLQEGAVGHLDQCHDTVAYSLGPKGYHFFDKESGQFLGVLNPRLCGHNFSHILHPDAAYRGFPINESSPSGPFNGLPGLTSPDRNAELHFRRGLQPLDDGRSGHTVPLEVLDGRLPLDDGEFMPLDEDEFGAGMFSRTSDLFVGISRGGRVFICTDWRKAISPTTEFNRQTAIVECDSDGSTFDLGGWLSIKDHRIMTEIQDRVYVLGLTDDDRLDGASSRPSFAFASSLSQKLAVPISFMAMYDDCIMATYTTLRNRTRRLLARQPYRRLGVLPTKCIRVLSFAPIPAEGDRTGDNESDTTAAPGADEIDIGQITNEDIFELIERLADEDDDALTDMAVVGDPEDDFI</sequence>
<evidence type="ECO:0000256" key="1">
    <source>
        <dbReference type="SAM" id="MobiDB-lite"/>
    </source>
</evidence>
<proteinExistence type="predicted"/>
<dbReference type="InterPro" id="IPR036047">
    <property type="entry name" value="F-box-like_dom_sf"/>
</dbReference>